<evidence type="ECO:0000256" key="2">
    <source>
        <dbReference type="ARBA" id="ARBA00022737"/>
    </source>
</evidence>
<evidence type="ECO:0000313" key="3">
    <source>
        <dbReference type="EMBL" id="CAG8646865.1"/>
    </source>
</evidence>
<dbReference type="InterPro" id="IPR015915">
    <property type="entry name" value="Kelch-typ_b-propeller"/>
</dbReference>
<dbReference type="SUPFAM" id="SSF117281">
    <property type="entry name" value="Kelch motif"/>
    <property type="match status" value="1"/>
</dbReference>
<accession>A0A9N9DPD6</accession>
<dbReference type="AlphaFoldDB" id="A0A9N9DPD6"/>
<dbReference type="Proteomes" id="UP000789570">
    <property type="component" value="Unassembled WGS sequence"/>
</dbReference>
<sequence>LTWNDISSINIIPGHIAATSATSGVNNNTFFLYGGFSPDQMATVYTFDTRNNKWNVAHVNYNIHKDSLKGIVNNGKMYLFSGLVKGVQTNDMLIFDTINYKFSFGNLDNAPSPRRHYGAALLDVNSLPISVDKDFLSVYKRNSKLTVIINIRSTSMTQLMIIGPLESGFSTVLGYTGTETDPNSGLYVLNLTSYEWSIPNVSGNNPLVRSWHQANVIGNIWW</sequence>
<proteinExistence type="predicted"/>
<dbReference type="EMBL" id="CAJVPQ010004209">
    <property type="protein sequence ID" value="CAG8646865.1"/>
    <property type="molecule type" value="Genomic_DNA"/>
</dbReference>
<dbReference type="PANTHER" id="PTHR46228:SF2">
    <property type="entry name" value="KELCH REPEAT PROTEIN (AFU_ORTHOLOGUE AFUA_4G14350)"/>
    <property type="match status" value="1"/>
</dbReference>
<protein>
    <submittedName>
        <fullName evidence="3">8762_t:CDS:1</fullName>
    </submittedName>
</protein>
<reference evidence="3" key="1">
    <citation type="submission" date="2021-06" db="EMBL/GenBank/DDBJ databases">
        <authorList>
            <person name="Kallberg Y."/>
            <person name="Tangrot J."/>
            <person name="Rosling A."/>
        </authorList>
    </citation>
    <scope>NUCLEOTIDE SEQUENCE</scope>
    <source>
        <strain evidence="3">UK204</strain>
    </source>
</reference>
<keyword evidence="1" id="KW-0880">Kelch repeat</keyword>
<name>A0A9N9DPD6_9GLOM</name>
<organism evidence="3 4">
    <name type="scientific">Funneliformis caledonium</name>
    <dbReference type="NCBI Taxonomy" id="1117310"/>
    <lineage>
        <taxon>Eukaryota</taxon>
        <taxon>Fungi</taxon>
        <taxon>Fungi incertae sedis</taxon>
        <taxon>Mucoromycota</taxon>
        <taxon>Glomeromycotina</taxon>
        <taxon>Glomeromycetes</taxon>
        <taxon>Glomerales</taxon>
        <taxon>Glomeraceae</taxon>
        <taxon>Funneliformis</taxon>
    </lineage>
</organism>
<dbReference type="Gene3D" id="2.120.10.80">
    <property type="entry name" value="Kelch-type beta propeller"/>
    <property type="match status" value="1"/>
</dbReference>
<gene>
    <name evidence="3" type="ORF">FCALED_LOCUS10856</name>
</gene>
<keyword evidence="2" id="KW-0677">Repeat</keyword>
<evidence type="ECO:0000313" key="4">
    <source>
        <dbReference type="Proteomes" id="UP000789570"/>
    </source>
</evidence>
<feature type="non-terminal residue" evidence="3">
    <location>
        <position position="222"/>
    </location>
</feature>
<dbReference type="Pfam" id="PF24681">
    <property type="entry name" value="Kelch_KLHDC2_KLHL20_DRC7"/>
    <property type="match status" value="1"/>
</dbReference>
<dbReference type="OrthoDB" id="432528at2759"/>
<keyword evidence="4" id="KW-1185">Reference proteome</keyword>
<comment type="caution">
    <text evidence="3">The sequence shown here is derived from an EMBL/GenBank/DDBJ whole genome shotgun (WGS) entry which is preliminary data.</text>
</comment>
<evidence type="ECO:0000256" key="1">
    <source>
        <dbReference type="ARBA" id="ARBA00022441"/>
    </source>
</evidence>
<dbReference type="PANTHER" id="PTHR46228">
    <property type="entry name" value="KELCH DOMAIN-CONTAINING PROTEIN"/>
    <property type="match status" value="1"/>
</dbReference>